<sequence>MNLRQLQYFVRIAEVGNITRAAEQLNVAQPALGLQIRQLEQELHADLLLRHSRGVELTEAGKLLLERARRLLQDVEEIKREFRGVSGHEQEMLILGLTPSIMLQIGPDMLLDAKQTMPNVSLSLVEELSYGLAMSLERGELNYAFAYGTDEPRPGVERKAILIEELLFVRPAVDTPLPESLTLAEALTHDLVQAGERDMVQRLLKSAAEKYTLNLRIVYEAQSIPAMRTLVVRGAASSFMPYGTAVEEIRAGKIAVQRISDTPLTRTLYLLKPSHAPVSRHQDAIDSFLDTIVKRLLESLGPLARRVGASAPNR</sequence>
<dbReference type="InterPro" id="IPR005119">
    <property type="entry name" value="LysR_subst-bd"/>
</dbReference>
<accession>A0ABW0F2F7</accession>
<gene>
    <name evidence="7" type="ORF">ACFPK2_08415</name>
</gene>
<evidence type="ECO:0000256" key="1">
    <source>
        <dbReference type="ARBA" id="ARBA00009437"/>
    </source>
</evidence>
<evidence type="ECO:0000313" key="7">
    <source>
        <dbReference type="EMBL" id="MFC5293013.1"/>
    </source>
</evidence>
<proteinExistence type="inferred from homology"/>
<evidence type="ECO:0000256" key="3">
    <source>
        <dbReference type="ARBA" id="ARBA00023125"/>
    </source>
</evidence>
<dbReference type="Pfam" id="PF00126">
    <property type="entry name" value="HTH_1"/>
    <property type="match status" value="1"/>
</dbReference>
<dbReference type="Gene3D" id="3.40.190.290">
    <property type="match status" value="1"/>
</dbReference>
<dbReference type="Gene3D" id="1.10.10.10">
    <property type="entry name" value="Winged helix-like DNA-binding domain superfamily/Winged helix DNA-binding domain"/>
    <property type="match status" value="1"/>
</dbReference>
<comment type="caution">
    <text evidence="7">The sequence shown here is derived from an EMBL/GenBank/DDBJ whole genome shotgun (WGS) entry which is preliminary data.</text>
</comment>
<protein>
    <submittedName>
        <fullName evidence="7">LysR family transcriptional regulator</fullName>
    </submittedName>
</protein>
<keyword evidence="2" id="KW-0805">Transcription regulation</keyword>
<name>A0ABW0F2F7_9HYPH</name>
<dbReference type="SUPFAM" id="SSF46785">
    <property type="entry name" value="Winged helix' DNA-binding domain"/>
    <property type="match status" value="1"/>
</dbReference>
<evidence type="ECO:0000313" key="8">
    <source>
        <dbReference type="Proteomes" id="UP001595976"/>
    </source>
</evidence>
<dbReference type="RefSeq" id="WP_260349002.1">
    <property type="nucleotide sequence ID" value="NZ_JAOAOS010000006.1"/>
</dbReference>
<dbReference type="EMBL" id="JBHSLI010000003">
    <property type="protein sequence ID" value="MFC5293013.1"/>
    <property type="molecule type" value="Genomic_DNA"/>
</dbReference>
<dbReference type="Pfam" id="PF03466">
    <property type="entry name" value="LysR_substrate"/>
    <property type="match status" value="1"/>
</dbReference>
<keyword evidence="4" id="KW-0010">Activator</keyword>
<evidence type="ECO:0000259" key="6">
    <source>
        <dbReference type="PROSITE" id="PS50931"/>
    </source>
</evidence>
<evidence type="ECO:0000256" key="4">
    <source>
        <dbReference type="ARBA" id="ARBA00023159"/>
    </source>
</evidence>
<dbReference type="PANTHER" id="PTHR30293">
    <property type="entry name" value="TRANSCRIPTIONAL REGULATORY PROTEIN NAC-RELATED"/>
    <property type="match status" value="1"/>
</dbReference>
<comment type="similarity">
    <text evidence="1">Belongs to the LysR transcriptional regulatory family.</text>
</comment>
<reference evidence="8" key="1">
    <citation type="journal article" date="2019" name="Int. J. Syst. Evol. Microbiol.">
        <title>The Global Catalogue of Microorganisms (GCM) 10K type strain sequencing project: providing services to taxonomists for standard genome sequencing and annotation.</title>
        <authorList>
            <consortium name="The Broad Institute Genomics Platform"/>
            <consortium name="The Broad Institute Genome Sequencing Center for Infectious Disease"/>
            <person name="Wu L."/>
            <person name="Ma J."/>
        </authorList>
    </citation>
    <scope>NUCLEOTIDE SEQUENCE [LARGE SCALE GENOMIC DNA]</scope>
    <source>
        <strain evidence="8">CGMCC 1.15643</strain>
    </source>
</reference>
<dbReference type="PRINTS" id="PR00039">
    <property type="entry name" value="HTHLYSR"/>
</dbReference>
<dbReference type="InterPro" id="IPR036388">
    <property type="entry name" value="WH-like_DNA-bd_sf"/>
</dbReference>
<dbReference type="PANTHER" id="PTHR30293:SF0">
    <property type="entry name" value="NITROGEN ASSIMILATION REGULATORY PROTEIN NAC"/>
    <property type="match status" value="1"/>
</dbReference>
<evidence type="ECO:0000256" key="2">
    <source>
        <dbReference type="ARBA" id="ARBA00023015"/>
    </source>
</evidence>
<feature type="domain" description="HTH lysR-type" evidence="6">
    <location>
        <begin position="1"/>
        <end position="58"/>
    </location>
</feature>
<dbReference type="InterPro" id="IPR036390">
    <property type="entry name" value="WH_DNA-bd_sf"/>
</dbReference>
<evidence type="ECO:0000256" key="5">
    <source>
        <dbReference type="ARBA" id="ARBA00023163"/>
    </source>
</evidence>
<organism evidence="7 8">
    <name type="scientific">Bosea minatitlanensis</name>
    <dbReference type="NCBI Taxonomy" id="128782"/>
    <lineage>
        <taxon>Bacteria</taxon>
        <taxon>Pseudomonadati</taxon>
        <taxon>Pseudomonadota</taxon>
        <taxon>Alphaproteobacteria</taxon>
        <taxon>Hyphomicrobiales</taxon>
        <taxon>Boseaceae</taxon>
        <taxon>Bosea</taxon>
    </lineage>
</organism>
<keyword evidence="5" id="KW-0804">Transcription</keyword>
<dbReference type="PROSITE" id="PS50931">
    <property type="entry name" value="HTH_LYSR"/>
    <property type="match status" value="1"/>
</dbReference>
<keyword evidence="8" id="KW-1185">Reference proteome</keyword>
<dbReference type="SUPFAM" id="SSF53850">
    <property type="entry name" value="Periplasmic binding protein-like II"/>
    <property type="match status" value="1"/>
</dbReference>
<keyword evidence="3" id="KW-0238">DNA-binding</keyword>
<dbReference type="InterPro" id="IPR000847">
    <property type="entry name" value="LysR_HTH_N"/>
</dbReference>
<dbReference type="Proteomes" id="UP001595976">
    <property type="component" value="Unassembled WGS sequence"/>
</dbReference>